<comment type="similarity">
    <text evidence="7">Belongs to the class I-like SAM-binding methyltransferase superfamily. RNA methyltransferase RlmE family. TRM7 subfamily.</text>
</comment>
<keyword evidence="1 7" id="KW-0963">Cytoplasm</keyword>
<evidence type="ECO:0000256" key="3">
    <source>
        <dbReference type="ARBA" id="ARBA00022679"/>
    </source>
</evidence>
<dbReference type="Gene3D" id="3.40.50.150">
    <property type="entry name" value="Vaccinia Virus protein VP39"/>
    <property type="match status" value="1"/>
</dbReference>
<evidence type="ECO:0000259" key="9">
    <source>
        <dbReference type="Pfam" id="PF01728"/>
    </source>
</evidence>
<feature type="binding site" evidence="7">
    <location>
        <position position="228"/>
    </location>
    <ligand>
        <name>S-adenosyl-L-methionine</name>
        <dbReference type="ChEBI" id="CHEBI:59789"/>
    </ligand>
</feature>
<dbReference type="Proteomes" id="UP000221165">
    <property type="component" value="Unassembled WGS sequence"/>
</dbReference>
<evidence type="ECO:0000256" key="7">
    <source>
        <dbReference type="HAMAP-Rule" id="MF_03162"/>
    </source>
</evidence>
<keyword evidence="3 7" id="KW-0808">Transferase</keyword>
<feature type="compositionally biased region" description="Acidic residues" evidence="8">
    <location>
        <begin position="75"/>
        <end position="92"/>
    </location>
</feature>
<comment type="function">
    <text evidence="7">Methylates the 2'-O-ribose of nucleotides at positions 32 and 34 of the tRNA anticodon loop of substrate tRNAs.</text>
</comment>
<comment type="subcellular location">
    <subcellularLocation>
        <location evidence="7">Cytoplasm</location>
    </subcellularLocation>
</comment>
<evidence type="ECO:0000256" key="6">
    <source>
        <dbReference type="ARBA" id="ARBA00048902"/>
    </source>
</evidence>
<gene>
    <name evidence="10" type="ORF">CSUI_001830</name>
</gene>
<dbReference type="CDD" id="cd02440">
    <property type="entry name" value="AdoMet_MTases"/>
    <property type="match status" value="1"/>
</dbReference>
<sequence>MGKLSKDRRDIYYRRAKEDGYRARSAYKLLQLDDELHFLSPPSSSPLPSSSSSLFSFQDPLFHNERNLKKTEDKDRDEEEEEEEEKTLEEEESLGRYPHRAVDLCAAPGSWSQVLRRRLWLNYERKLSLYEKRKKKVSLSFQEEERKEQETSSSPQSDEATNSSSPSSSSSSLLLSPPSPPLIVAVDLQEMAPIPGVHTLQADITHETTIHSILQFFSNEPADIVVCDGAPDVTGIHDVDEFIQAHLLRAALTVVMKVLKPQGTFVCKVFRGEQIPLVYLQLLHLFHEVKCCKPAASRNSSIEAFVVCTGFRRLQSLSTSPLSMKGGGEAETKRRREKKKKIEQEEEGRSEEAQGSEEEEEIKRDEWREVAGYDGLARRNEENNERRNTQKKLVQEEEDKPREQREQEEEEEEESEEDEFGGVVEGCLVPFLACSDLNGYDADRNYNDVDESTYVFKPPTQPPLHPPYEQALQTKRHRLQKAAHQS</sequence>
<feature type="compositionally biased region" description="Acidic residues" evidence="8">
    <location>
        <begin position="406"/>
        <end position="420"/>
    </location>
</feature>
<feature type="binding site" evidence="7">
    <location>
        <position position="203"/>
    </location>
    <ligand>
        <name>S-adenosyl-L-methionine</name>
        <dbReference type="ChEBI" id="CHEBI:59789"/>
    </ligand>
</feature>
<dbReference type="InterPro" id="IPR002877">
    <property type="entry name" value="RNA_MeTrfase_FtsJ_dom"/>
</dbReference>
<dbReference type="GO" id="GO:0106340">
    <property type="term" value="F:tRNA (guanosine(34)-2'-O)-methyltransferase activity"/>
    <property type="evidence" value="ECO:0007669"/>
    <property type="project" value="UniProtKB-ARBA"/>
</dbReference>
<dbReference type="InterPro" id="IPR050082">
    <property type="entry name" value="RNA_methyltr_RlmE"/>
</dbReference>
<accession>A0A2C6L8Y0</accession>
<feature type="domain" description="Ribosomal RNA methyltransferase FtsJ" evidence="9">
    <location>
        <begin position="181"/>
        <end position="311"/>
    </location>
</feature>
<feature type="active site" description="Proton acceptor" evidence="7">
    <location>
        <position position="268"/>
    </location>
</feature>
<dbReference type="VEuPathDB" id="ToxoDB:CSUI_001830"/>
<evidence type="ECO:0000256" key="4">
    <source>
        <dbReference type="ARBA" id="ARBA00022691"/>
    </source>
</evidence>
<feature type="region of interest" description="Disordered" evidence="8">
    <location>
        <begin position="138"/>
        <end position="176"/>
    </location>
</feature>
<dbReference type="GO" id="GO:0002181">
    <property type="term" value="P:cytoplasmic translation"/>
    <property type="evidence" value="ECO:0007669"/>
    <property type="project" value="UniProtKB-UniRule"/>
</dbReference>
<dbReference type="HAMAP" id="MF_03162">
    <property type="entry name" value="RNA_methyltr_E_TRM7"/>
    <property type="match status" value="1"/>
</dbReference>
<dbReference type="RefSeq" id="XP_067925992.1">
    <property type="nucleotide sequence ID" value="XM_068062033.1"/>
</dbReference>
<feature type="region of interest" description="Disordered" evidence="8">
    <location>
        <begin position="451"/>
        <end position="486"/>
    </location>
</feature>
<dbReference type="EMBL" id="MIGC01000740">
    <property type="protein sequence ID" value="PHJ24319.1"/>
    <property type="molecule type" value="Genomic_DNA"/>
</dbReference>
<dbReference type="GeneID" id="94425244"/>
<evidence type="ECO:0000256" key="2">
    <source>
        <dbReference type="ARBA" id="ARBA00022603"/>
    </source>
</evidence>
<keyword evidence="5 7" id="KW-0819">tRNA processing</keyword>
<evidence type="ECO:0000313" key="10">
    <source>
        <dbReference type="EMBL" id="PHJ24319.1"/>
    </source>
</evidence>
<evidence type="ECO:0000313" key="11">
    <source>
        <dbReference type="Proteomes" id="UP000221165"/>
    </source>
</evidence>
<feature type="compositionally biased region" description="Basic and acidic residues" evidence="8">
    <location>
        <begin position="361"/>
        <end position="405"/>
    </location>
</feature>
<proteinExistence type="inferred from homology"/>
<dbReference type="SUPFAM" id="SSF53335">
    <property type="entry name" value="S-adenosyl-L-methionine-dependent methyltransferases"/>
    <property type="match status" value="1"/>
</dbReference>
<feature type="region of interest" description="Disordered" evidence="8">
    <location>
        <begin position="64"/>
        <end position="94"/>
    </location>
</feature>
<dbReference type="GO" id="GO:0002128">
    <property type="term" value="P:tRNA nucleoside ribose methylation"/>
    <property type="evidence" value="ECO:0007669"/>
    <property type="project" value="UniProtKB-UniRule"/>
</dbReference>
<keyword evidence="2 7" id="KW-0489">Methyltransferase</keyword>
<feature type="binding site" evidence="7">
    <location>
        <position position="111"/>
    </location>
    <ligand>
        <name>S-adenosyl-L-methionine</name>
        <dbReference type="ChEBI" id="CHEBI:59789"/>
    </ligand>
</feature>
<protein>
    <recommendedName>
        <fullName evidence="7">Putative tRNA (cytidine(32)/guanosine(34)-2'-O)-methyltransferase</fullName>
        <ecNumber evidence="7">2.1.1.205</ecNumber>
    </recommendedName>
    <alternativeName>
        <fullName evidence="7">2'-O-ribose RNA methyltransferase TRM7 homolog</fullName>
    </alternativeName>
</protein>
<feature type="compositionally biased region" description="Basic residues" evidence="8">
    <location>
        <begin position="474"/>
        <end position="486"/>
    </location>
</feature>
<dbReference type="OrthoDB" id="289250at2759"/>
<evidence type="ECO:0000256" key="8">
    <source>
        <dbReference type="SAM" id="MobiDB-lite"/>
    </source>
</evidence>
<dbReference type="HAMAP" id="MF_01547">
    <property type="entry name" value="RNA_methyltr_E"/>
    <property type="match status" value="1"/>
</dbReference>
<comment type="catalytic activity">
    <reaction evidence="6 7">
        <text>cytidine(32)/guanosine(34) in tRNA + 2 S-adenosyl-L-methionine = 2'-O-methylcytidine(32)/2'-O-methylguanosine(34) in tRNA + 2 S-adenosyl-L-homocysteine + 2 H(+)</text>
        <dbReference type="Rhea" id="RHEA:42396"/>
        <dbReference type="Rhea" id="RHEA-COMP:10246"/>
        <dbReference type="Rhea" id="RHEA-COMP:10247"/>
        <dbReference type="ChEBI" id="CHEBI:15378"/>
        <dbReference type="ChEBI" id="CHEBI:57856"/>
        <dbReference type="ChEBI" id="CHEBI:59789"/>
        <dbReference type="ChEBI" id="CHEBI:74269"/>
        <dbReference type="ChEBI" id="CHEBI:74445"/>
        <dbReference type="ChEBI" id="CHEBI:74495"/>
        <dbReference type="ChEBI" id="CHEBI:82748"/>
        <dbReference type="EC" id="2.1.1.205"/>
    </reaction>
</comment>
<dbReference type="EC" id="2.1.1.205" evidence="7"/>
<dbReference type="PANTHER" id="PTHR10920">
    <property type="entry name" value="RIBOSOMAL RNA METHYLTRANSFERASE"/>
    <property type="match status" value="1"/>
</dbReference>
<keyword evidence="4 7" id="KW-0949">S-adenosyl-L-methionine</keyword>
<feature type="binding site" evidence="7">
    <location>
        <position position="109"/>
    </location>
    <ligand>
        <name>S-adenosyl-L-methionine</name>
        <dbReference type="ChEBI" id="CHEBI:59789"/>
    </ligand>
</feature>
<keyword evidence="11" id="KW-1185">Reference proteome</keyword>
<dbReference type="GO" id="GO:0005737">
    <property type="term" value="C:cytoplasm"/>
    <property type="evidence" value="ECO:0007669"/>
    <property type="project" value="UniProtKB-SubCell"/>
</dbReference>
<evidence type="ECO:0000256" key="1">
    <source>
        <dbReference type="ARBA" id="ARBA00022490"/>
    </source>
</evidence>
<comment type="caution">
    <text evidence="10">The sequence shown here is derived from an EMBL/GenBank/DDBJ whole genome shotgun (WGS) entry which is preliminary data.</text>
</comment>
<dbReference type="InterPro" id="IPR015507">
    <property type="entry name" value="rRNA-MeTfrase_E"/>
</dbReference>
<feature type="binding site" evidence="7">
    <location>
        <position position="187"/>
    </location>
    <ligand>
        <name>S-adenosyl-L-methionine</name>
        <dbReference type="ChEBI" id="CHEBI:59789"/>
    </ligand>
</feature>
<feature type="compositionally biased region" description="Polar residues" evidence="8">
    <location>
        <begin position="151"/>
        <end position="162"/>
    </location>
</feature>
<name>A0A2C6L8Y0_9APIC</name>
<feature type="region of interest" description="Disordered" evidence="8">
    <location>
        <begin position="319"/>
        <end position="423"/>
    </location>
</feature>
<evidence type="ECO:0000256" key="5">
    <source>
        <dbReference type="ARBA" id="ARBA00022694"/>
    </source>
</evidence>
<dbReference type="InterPro" id="IPR029063">
    <property type="entry name" value="SAM-dependent_MTases_sf"/>
</dbReference>
<dbReference type="Pfam" id="PF01728">
    <property type="entry name" value="FtsJ"/>
    <property type="match status" value="1"/>
</dbReference>
<dbReference type="InterPro" id="IPR028590">
    <property type="entry name" value="RNA_methyltr_E_TRM7"/>
</dbReference>
<organism evidence="10 11">
    <name type="scientific">Cystoisospora suis</name>
    <dbReference type="NCBI Taxonomy" id="483139"/>
    <lineage>
        <taxon>Eukaryota</taxon>
        <taxon>Sar</taxon>
        <taxon>Alveolata</taxon>
        <taxon>Apicomplexa</taxon>
        <taxon>Conoidasida</taxon>
        <taxon>Coccidia</taxon>
        <taxon>Eucoccidiorida</taxon>
        <taxon>Eimeriorina</taxon>
        <taxon>Sarcocystidae</taxon>
        <taxon>Cystoisospora</taxon>
    </lineage>
</organism>
<reference evidence="10 11" key="1">
    <citation type="journal article" date="2017" name="Int. J. Parasitol.">
        <title>The genome of the protozoan parasite Cystoisospora suis and a reverse vaccinology approach to identify vaccine candidates.</title>
        <authorList>
            <person name="Palmieri N."/>
            <person name="Shrestha A."/>
            <person name="Ruttkowski B."/>
            <person name="Beck T."/>
            <person name="Vogl C."/>
            <person name="Tomley F."/>
            <person name="Blake D.P."/>
            <person name="Joachim A."/>
        </authorList>
    </citation>
    <scope>NUCLEOTIDE SEQUENCE [LARGE SCALE GENOMIC DNA]</scope>
    <source>
        <strain evidence="10 11">Wien I</strain>
    </source>
</reference>
<feature type="compositionally biased region" description="Low complexity" evidence="8">
    <location>
        <begin position="163"/>
        <end position="176"/>
    </location>
</feature>
<feature type="compositionally biased region" description="Basic and acidic residues" evidence="8">
    <location>
        <begin position="64"/>
        <end position="74"/>
    </location>
</feature>
<dbReference type="AlphaFoldDB" id="A0A2C6L8Y0"/>
<feature type="compositionally biased region" description="Acidic residues" evidence="8">
    <location>
        <begin position="344"/>
        <end position="360"/>
    </location>
</feature>
<dbReference type="PANTHER" id="PTHR10920:SF12">
    <property type="entry name" value="TRNA (CYTIDINE(32)_GUANOSINE(34)-2'-O)-METHYLTRANSFERASE-RELATED"/>
    <property type="match status" value="1"/>
</dbReference>